<accession>A0A7C8GT44</accession>
<comment type="caution">
    <text evidence="2">The sequence shown here is derived from an EMBL/GenBank/DDBJ whole genome shotgun (WGS) entry which is preliminary data.</text>
</comment>
<name>A0A7C8GT44_9BACI</name>
<evidence type="ECO:0000259" key="1">
    <source>
        <dbReference type="Pfam" id="PF05076"/>
    </source>
</evidence>
<protein>
    <submittedName>
        <fullName evidence="2">Suppressor of fused domain protein</fullName>
    </submittedName>
</protein>
<dbReference type="PANTHER" id="PTHR10928:SF2">
    <property type="entry name" value="SUPPRESSOR OF FUSED HOMOLOG"/>
    <property type="match status" value="1"/>
</dbReference>
<gene>
    <name evidence="2" type="ORF">F9U64_10770</name>
</gene>
<dbReference type="PIRSF" id="PIRSF038192">
    <property type="entry name" value="Txn_reg_BtrU_prd"/>
    <property type="match status" value="1"/>
</dbReference>
<proteinExistence type="predicted"/>
<organism evidence="2 3">
    <name type="scientific">Gracilibacillus oryzae</name>
    <dbReference type="NCBI Taxonomy" id="1672701"/>
    <lineage>
        <taxon>Bacteria</taxon>
        <taxon>Bacillati</taxon>
        <taxon>Bacillota</taxon>
        <taxon>Bacilli</taxon>
        <taxon>Bacillales</taxon>
        <taxon>Bacillaceae</taxon>
        <taxon>Gracilibacillus</taxon>
    </lineage>
</organism>
<dbReference type="RefSeq" id="WP_153403240.1">
    <property type="nucleotide sequence ID" value="NZ_ML762430.1"/>
</dbReference>
<reference evidence="2 3" key="1">
    <citation type="submission" date="2019-10" db="EMBL/GenBank/DDBJ databases">
        <title>Gracilibacillus sp. nov. isolated from rice seeds.</title>
        <authorList>
            <person name="He S."/>
        </authorList>
    </citation>
    <scope>NUCLEOTIDE SEQUENCE [LARGE SCALE GENOMIC DNA]</scope>
    <source>
        <strain evidence="2 3">TD8</strain>
    </source>
</reference>
<dbReference type="PANTHER" id="PTHR10928">
    <property type="entry name" value="SUPPRESSOR OF FUSED"/>
    <property type="match status" value="1"/>
</dbReference>
<keyword evidence="3" id="KW-1185">Reference proteome</keyword>
<dbReference type="InterPro" id="IPR020941">
    <property type="entry name" value="SUFU-like_domain"/>
</dbReference>
<dbReference type="AlphaFoldDB" id="A0A7C8GT44"/>
<dbReference type="OrthoDB" id="9023549at2"/>
<dbReference type="GO" id="GO:0005737">
    <property type="term" value="C:cytoplasm"/>
    <property type="evidence" value="ECO:0007669"/>
    <property type="project" value="TreeGrafter"/>
</dbReference>
<sequence>MSEQENKSGWDAIDQVMTNVYGDQEPKHFGTLISYQLGGNDPLDGISVYTAKAPIEHWHFVTYGFSELYEKETQDPEISGFGFELTFRLVKTEEESEPPYWAMNLLQNLARYIFGSGNIFKNGDYMDANGPICLESDTELTALAFTCDPELPGIDTPNGKVEFIQVVGITADELEAMQIWNTLGVLKVCESHMPSYVTDLSRSSFLQDPKVKEAVQKGSETEGSNTGFLFNEQISWQPGVKKLFKNKPASVTIGAKQADTIGKVLKGRAVKKEPLRLVSNEATVVFSFGDQPEIIEKDDRIEIILNQESANELAEQLQPSVKSISISSLKSVMFEIVKTDVKDAEGNVVETIG</sequence>
<evidence type="ECO:0000313" key="3">
    <source>
        <dbReference type="Proteomes" id="UP000480246"/>
    </source>
</evidence>
<dbReference type="InterPro" id="IPR017429">
    <property type="entry name" value="Suppressor_of_fused_bac"/>
</dbReference>
<dbReference type="Pfam" id="PF05076">
    <property type="entry name" value="SUFU"/>
    <property type="match status" value="1"/>
</dbReference>
<dbReference type="Proteomes" id="UP000480246">
    <property type="component" value="Unassembled WGS sequence"/>
</dbReference>
<feature type="domain" description="Suppressor of fused-like" evidence="1">
    <location>
        <begin position="39"/>
        <end position="202"/>
    </location>
</feature>
<evidence type="ECO:0000313" key="2">
    <source>
        <dbReference type="EMBL" id="KAB8135748.1"/>
    </source>
</evidence>
<dbReference type="EMBL" id="WEID01000052">
    <property type="protein sequence ID" value="KAB8135748.1"/>
    <property type="molecule type" value="Genomic_DNA"/>
</dbReference>
<dbReference type="InterPro" id="IPR007768">
    <property type="entry name" value="Suppressor_of_fused"/>
</dbReference>
<dbReference type="SUPFAM" id="SSF103359">
    <property type="entry name" value="Suppressor of Fused, N-terminal domain"/>
    <property type="match status" value="1"/>
</dbReference>
<dbReference type="InterPro" id="IPR037181">
    <property type="entry name" value="SUFU_N"/>
</dbReference>